<gene>
    <name evidence="3" type="ORF">FHX81_1246</name>
</gene>
<accession>A0A543J817</accession>
<keyword evidence="4" id="KW-1185">Reference proteome</keyword>
<dbReference type="CDD" id="cd23659">
    <property type="entry name" value="USP_At3g01520-like"/>
    <property type="match status" value="1"/>
</dbReference>
<dbReference type="AlphaFoldDB" id="A0A543J817"/>
<name>A0A543J817_9PSEU</name>
<feature type="domain" description="UspA" evidence="2">
    <location>
        <begin position="2"/>
        <end position="140"/>
    </location>
</feature>
<dbReference type="PRINTS" id="PR01438">
    <property type="entry name" value="UNVRSLSTRESS"/>
</dbReference>
<dbReference type="EMBL" id="VFPP01000001">
    <property type="protein sequence ID" value="TQM78956.1"/>
    <property type="molecule type" value="Genomic_DNA"/>
</dbReference>
<dbReference type="SUPFAM" id="SSF52402">
    <property type="entry name" value="Adenine nucleotide alpha hydrolases-like"/>
    <property type="match status" value="1"/>
</dbReference>
<dbReference type="PANTHER" id="PTHR31964:SF113">
    <property type="entry name" value="USPA DOMAIN-CONTAINING PROTEIN"/>
    <property type="match status" value="1"/>
</dbReference>
<dbReference type="PANTHER" id="PTHR31964">
    <property type="entry name" value="ADENINE NUCLEOTIDE ALPHA HYDROLASES-LIKE SUPERFAMILY PROTEIN"/>
    <property type="match status" value="1"/>
</dbReference>
<dbReference type="InterPro" id="IPR006016">
    <property type="entry name" value="UspA"/>
</dbReference>
<sequence length="144" mass="14722">MILVGVDGSPASREALRWALAQAVKTGDAVEATMAWLREPEFVAAASMGVHPHADTPGHRHPARELHSIVEEVRAAVPGAPPVAEVTIVGDAGTALAQASRQADLLVVGAHGHSGLAGFLPGSVTADCLRHATCPVVVVPPGRT</sequence>
<dbReference type="Gene3D" id="3.40.50.620">
    <property type="entry name" value="HUPs"/>
    <property type="match status" value="1"/>
</dbReference>
<reference evidence="3 4" key="1">
    <citation type="submission" date="2019-06" db="EMBL/GenBank/DDBJ databases">
        <title>Sequencing the genomes of 1000 actinobacteria strains.</title>
        <authorList>
            <person name="Klenk H.-P."/>
        </authorList>
    </citation>
    <scope>NUCLEOTIDE SEQUENCE [LARGE SCALE GENOMIC DNA]</scope>
    <source>
        <strain evidence="3 4">DSM 45456</strain>
    </source>
</reference>
<comment type="similarity">
    <text evidence="1">Belongs to the universal stress protein A family.</text>
</comment>
<comment type="caution">
    <text evidence="3">The sequence shown here is derived from an EMBL/GenBank/DDBJ whole genome shotgun (WGS) entry which is preliminary data.</text>
</comment>
<organism evidence="3 4">
    <name type="scientific">Saccharothrix saharensis</name>
    <dbReference type="NCBI Taxonomy" id="571190"/>
    <lineage>
        <taxon>Bacteria</taxon>
        <taxon>Bacillati</taxon>
        <taxon>Actinomycetota</taxon>
        <taxon>Actinomycetes</taxon>
        <taxon>Pseudonocardiales</taxon>
        <taxon>Pseudonocardiaceae</taxon>
        <taxon>Saccharothrix</taxon>
    </lineage>
</organism>
<proteinExistence type="inferred from homology"/>
<evidence type="ECO:0000259" key="2">
    <source>
        <dbReference type="Pfam" id="PF00582"/>
    </source>
</evidence>
<dbReference type="OrthoDB" id="5244367at2"/>
<evidence type="ECO:0000313" key="4">
    <source>
        <dbReference type="Proteomes" id="UP000316628"/>
    </source>
</evidence>
<dbReference type="InterPro" id="IPR006015">
    <property type="entry name" value="Universal_stress_UspA"/>
</dbReference>
<dbReference type="RefSeq" id="WP_141975903.1">
    <property type="nucleotide sequence ID" value="NZ_VFPP01000001.1"/>
</dbReference>
<dbReference type="InterPro" id="IPR014729">
    <property type="entry name" value="Rossmann-like_a/b/a_fold"/>
</dbReference>
<dbReference type="Pfam" id="PF00582">
    <property type="entry name" value="Usp"/>
    <property type="match status" value="1"/>
</dbReference>
<evidence type="ECO:0000313" key="3">
    <source>
        <dbReference type="EMBL" id="TQM78956.1"/>
    </source>
</evidence>
<dbReference type="Proteomes" id="UP000316628">
    <property type="component" value="Unassembled WGS sequence"/>
</dbReference>
<protein>
    <submittedName>
        <fullName evidence="3">Nucleotide-binding universal stress UspA family protein</fullName>
    </submittedName>
</protein>
<evidence type="ECO:0000256" key="1">
    <source>
        <dbReference type="ARBA" id="ARBA00008791"/>
    </source>
</evidence>